<dbReference type="SMART" id="SM00382">
    <property type="entry name" value="AAA"/>
    <property type="match status" value="1"/>
</dbReference>
<keyword evidence="15" id="KW-1185">Reference proteome</keyword>
<dbReference type="SUPFAM" id="SSF90123">
    <property type="entry name" value="ABC transporter transmembrane region"/>
    <property type="match status" value="1"/>
</dbReference>
<evidence type="ECO:0000256" key="9">
    <source>
        <dbReference type="ARBA" id="ARBA00022989"/>
    </source>
</evidence>
<evidence type="ECO:0000256" key="6">
    <source>
        <dbReference type="ARBA" id="ARBA00022840"/>
    </source>
</evidence>
<keyword evidence="9 11" id="KW-1133">Transmembrane helix</keyword>
<feature type="transmembrane region" description="Helical" evidence="11">
    <location>
        <begin position="105"/>
        <end position="124"/>
    </location>
</feature>
<evidence type="ECO:0000313" key="14">
    <source>
        <dbReference type="EMBL" id="KAJ1146796.1"/>
    </source>
</evidence>
<reference evidence="14" key="1">
    <citation type="journal article" date="2022" name="bioRxiv">
        <title>Sequencing and chromosome-scale assembly of the giantPleurodeles waltlgenome.</title>
        <authorList>
            <person name="Brown T."/>
            <person name="Elewa A."/>
            <person name="Iarovenko S."/>
            <person name="Subramanian E."/>
            <person name="Araus A.J."/>
            <person name="Petzold A."/>
            <person name="Susuki M."/>
            <person name="Suzuki K.-i.T."/>
            <person name="Hayashi T."/>
            <person name="Toyoda A."/>
            <person name="Oliveira C."/>
            <person name="Osipova E."/>
            <person name="Leigh N.D."/>
            <person name="Simon A."/>
            <person name="Yun M.H."/>
        </authorList>
    </citation>
    <scope>NUCLEOTIDE SEQUENCE</scope>
    <source>
        <strain evidence="14">20211129_DDA</strain>
        <tissue evidence="14">Liver</tissue>
    </source>
</reference>
<dbReference type="Proteomes" id="UP001066276">
    <property type="component" value="Chromosome 6"/>
</dbReference>
<organism evidence="14 15">
    <name type="scientific">Pleurodeles waltl</name>
    <name type="common">Iberian ribbed newt</name>
    <dbReference type="NCBI Taxonomy" id="8319"/>
    <lineage>
        <taxon>Eukaryota</taxon>
        <taxon>Metazoa</taxon>
        <taxon>Chordata</taxon>
        <taxon>Craniata</taxon>
        <taxon>Vertebrata</taxon>
        <taxon>Euteleostomi</taxon>
        <taxon>Amphibia</taxon>
        <taxon>Batrachia</taxon>
        <taxon>Caudata</taxon>
        <taxon>Salamandroidea</taxon>
        <taxon>Salamandridae</taxon>
        <taxon>Pleurodelinae</taxon>
        <taxon>Pleurodeles</taxon>
    </lineage>
</organism>
<dbReference type="InterPro" id="IPR011527">
    <property type="entry name" value="ABC1_TM_dom"/>
</dbReference>
<gene>
    <name evidence="14" type="ORF">NDU88_013055</name>
</gene>
<dbReference type="EMBL" id="JANPWB010000010">
    <property type="protein sequence ID" value="KAJ1146796.1"/>
    <property type="molecule type" value="Genomic_DNA"/>
</dbReference>
<dbReference type="PANTHER" id="PTHR43394:SF14">
    <property type="entry name" value="TRANSPORTER 2, ATP BINDING CASSETTE SUBFAMILY B"/>
    <property type="match status" value="1"/>
</dbReference>
<feature type="transmembrane region" description="Helical" evidence="11">
    <location>
        <begin position="34"/>
        <end position="54"/>
    </location>
</feature>
<comment type="subcellular location">
    <subcellularLocation>
        <location evidence="1">Endomembrane system</location>
        <topology evidence="1">Multi-pass membrane protein</topology>
    </subcellularLocation>
</comment>
<name>A0AAV7R1X0_PLEWA</name>
<evidence type="ECO:0000256" key="1">
    <source>
        <dbReference type="ARBA" id="ARBA00004127"/>
    </source>
</evidence>
<dbReference type="Pfam" id="PF00664">
    <property type="entry name" value="ABC_membrane"/>
    <property type="match status" value="1"/>
</dbReference>
<evidence type="ECO:0000256" key="5">
    <source>
        <dbReference type="ARBA" id="ARBA00022741"/>
    </source>
</evidence>
<feature type="domain" description="ABC transmembrane type-1" evidence="13">
    <location>
        <begin position="169"/>
        <end position="450"/>
    </location>
</feature>
<dbReference type="SUPFAM" id="SSF52540">
    <property type="entry name" value="P-loop containing nucleoside triphosphate hydrolases"/>
    <property type="match status" value="1"/>
</dbReference>
<dbReference type="InterPro" id="IPR003439">
    <property type="entry name" value="ABC_transporter-like_ATP-bd"/>
</dbReference>
<dbReference type="FunFam" id="3.40.50.300:FF:000140">
    <property type="entry name" value="Lipid A export ATP-binding/permease protein MsbA"/>
    <property type="match status" value="1"/>
</dbReference>
<evidence type="ECO:0000256" key="8">
    <source>
        <dbReference type="ARBA" id="ARBA00022967"/>
    </source>
</evidence>
<dbReference type="GO" id="GO:0005524">
    <property type="term" value="F:ATP binding"/>
    <property type="evidence" value="ECO:0007669"/>
    <property type="project" value="UniProtKB-KW"/>
</dbReference>
<keyword evidence="7" id="KW-0571">Peptide transport</keyword>
<dbReference type="GO" id="GO:0016020">
    <property type="term" value="C:membrane"/>
    <property type="evidence" value="ECO:0007669"/>
    <property type="project" value="InterPro"/>
</dbReference>
<dbReference type="PROSITE" id="PS50929">
    <property type="entry name" value="ABC_TM1F"/>
    <property type="match status" value="1"/>
</dbReference>
<dbReference type="InterPro" id="IPR036640">
    <property type="entry name" value="ABC1_TM_sf"/>
</dbReference>
<feature type="transmembrane region" description="Helical" evidence="11">
    <location>
        <begin position="204"/>
        <end position="231"/>
    </location>
</feature>
<accession>A0AAV7R1X0</accession>
<keyword evidence="5" id="KW-0547">Nucleotide-binding</keyword>
<evidence type="ECO:0000256" key="11">
    <source>
        <dbReference type="SAM" id="Phobius"/>
    </source>
</evidence>
<protein>
    <recommendedName>
        <fullName evidence="16">Antigen peptide transporter 2</fullName>
    </recommendedName>
</protein>
<dbReference type="InterPro" id="IPR003593">
    <property type="entry name" value="AAA+_ATPase"/>
</dbReference>
<dbReference type="Pfam" id="PF00005">
    <property type="entry name" value="ABC_tran"/>
    <property type="match status" value="1"/>
</dbReference>
<dbReference type="PANTHER" id="PTHR43394">
    <property type="entry name" value="ATP-DEPENDENT PERMEASE MDL1, MITOCHONDRIAL"/>
    <property type="match status" value="1"/>
</dbReference>
<proteinExistence type="inferred from homology"/>
<evidence type="ECO:0000256" key="2">
    <source>
        <dbReference type="ARBA" id="ARBA00006493"/>
    </source>
</evidence>
<dbReference type="PROSITE" id="PS50893">
    <property type="entry name" value="ABC_TRANSPORTER_2"/>
    <property type="match status" value="1"/>
</dbReference>
<evidence type="ECO:0008006" key="16">
    <source>
        <dbReference type="Google" id="ProtNLM"/>
    </source>
</evidence>
<keyword evidence="10 11" id="KW-0472">Membrane</keyword>
<dbReference type="Gene3D" id="1.20.1560.10">
    <property type="entry name" value="ABC transporter type 1, transmembrane domain"/>
    <property type="match status" value="1"/>
</dbReference>
<dbReference type="GO" id="GO:0012505">
    <property type="term" value="C:endomembrane system"/>
    <property type="evidence" value="ECO:0007669"/>
    <property type="project" value="UniProtKB-SubCell"/>
</dbReference>
<dbReference type="Gene3D" id="3.40.50.300">
    <property type="entry name" value="P-loop containing nucleotide triphosphate hydrolases"/>
    <property type="match status" value="1"/>
</dbReference>
<evidence type="ECO:0000259" key="13">
    <source>
        <dbReference type="PROSITE" id="PS50929"/>
    </source>
</evidence>
<sequence length="735" mass="81913">MDGLLFLLAFIPCEVLFSASVARLLLPVYPFELLSYIWLLAFLKLLLLLGVAGGLRGKWQRSGGGFSTRTLTLWPVVVSLAPPVYETAKLLAFRVPVEMHSGVHLSLLMVVASGVAGWFWGLLWPCGSHQGSIKDGGGDPPEEKGRAKAWAAFSKLWHYSKEDKAYLSGAFLFLMLAVVGEMFIPYYTGRVIDILGSKYKEADFFAAIFFMSIFSMASSLSAGCRGGLFMFTMASLTRRLRVLLFQALVRQEIGFFESTKTGEITSRLSADTARMSRSIAANVNIFLRSLVKVVATYAFMLNISLQLTLLTSLDTLITAGLQTVYNRYYEDLVKKVQDSIARSNDLAGEVVSSIRTVRSFTAEREEVDRYRAALLETHRLKTKQEMVQTLYLLARRLTVLAVHVAMLYLGQHQVQNGRISSGRLVSFILYQMEAGDHIRTMVYMYGQMILSVGAAEKVFQYMDRTPGVSIEGPLKPDTLQGHIQFKNVMFSYPSRKDVLKDVSFELKPGKITALVGPSGGGKTTCVSLLQRFYEPQAGEILLDGRPIDQYDHKYLHSKISLVGQEPVLFTGSIKQNITYGLQDASMSKVKEAAEMANATQFIQKMEKAYEMDVGEQGGLLARGQKQRIAVARALVRDPQVLILDEASSCLDVDTEHKVQGALSRIPGLTMLVIAHRLKTVEKADHIIVMEEGRVVQEGDHQQLMEKDGLYQRLVQRRFLENGTGHRAKEDSAEIE</sequence>
<evidence type="ECO:0000313" key="15">
    <source>
        <dbReference type="Proteomes" id="UP001066276"/>
    </source>
</evidence>
<keyword evidence="8" id="KW-1278">Translocase</keyword>
<comment type="similarity">
    <text evidence="2">Belongs to the ABC transporter superfamily. ABCB family. MHC peptide exporter (TC 3.A.1.209) subfamily.</text>
</comment>
<keyword evidence="6" id="KW-0067">ATP-binding</keyword>
<keyword evidence="7" id="KW-0653">Protein transport</keyword>
<keyword evidence="3" id="KW-0813">Transport</keyword>
<dbReference type="GO" id="GO:0015421">
    <property type="term" value="F:ABC-type oligopeptide transporter activity"/>
    <property type="evidence" value="ECO:0007669"/>
    <property type="project" value="TreeGrafter"/>
</dbReference>
<evidence type="ECO:0000256" key="4">
    <source>
        <dbReference type="ARBA" id="ARBA00022692"/>
    </source>
</evidence>
<keyword evidence="4 11" id="KW-0812">Transmembrane</keyword>
<dbReference type="InterPro" id="IPR027417">
    <property type="entry name" value="P-loop_NTPase"/>
</dbReference>
<comment type="caution">
    <text evidence="14">The sequence shown here is derived from an EMBL/GenBank/DDBJ whole genome shotgun (WGS) entry which is preliminary data.</text>
</comment>
<dbReference type="GO" id="GO:0016887">
    <property type="term" value="F:ATP hydrolysis activity"/>
    <property type="evidence" value="ECO:0007669"/>
    <property type="project" value="InterPro"/>
</dbReference>
<evidence type="ECO:0000256" key="3">
    <source>
        <dbReference type="ARBA" id="ARBA00022448"/>
    </source>
</evidence>
<evidence type="ECO:0000259" key="12">
    <source>
        <dbReference type="PROSITE" id="PS50893"/>
    </source>
</evidence>
<evidence type="ECO:0000256" key="7">
    <source>
        <dbReference type="ARBA" id="ARBA00022856"/>
    </source>
</evidence>
<dbReference type="InterPro" id="IPR039421">
    <property type="entry name" value="Type_1_exporter"/>
</dbReference>
<feature type="domain" description="ABC transporter" evidence="12">
    <location>
        <begin position="483"/>
        <end position="716"/>
    </location>
</feature>
<feature type="transmembrane region" description="Helical" evidence="11">
    <location>
        <begin position="165"/>
        <end position="184"/>
    </location>
</feature>
<dbReference type="AlphaFoldDB" id="A0AAV7R1X0"/>
<evidence type="ECO:0000256" key="10">
    <source>
        <dbReference type="ARBA" id="ARBA00023136"/>
    </source>
</evidence>